<evidence type="ECO:0000256" key="1">
    <source>
        <dbReference type="SAM" id="Phobius"/>
    </source>
</evidence>
<gene>
    <name evidence="3" type="ORF">PCAMFM013_S004g000084</name>
</gene>
<feature type="transmembrane region" description="Helical" evidence="1">
    <location>
        <begin position="315"/>
        <end position="338"/>
    </location>
</feature>
<dbReference type="STRING" id="1429867.A0A0G4P1I4"/>
<reference evidence="3 4" key="1">
    <citation type="journal article" date="2014" name="Nat. Commun.">
        <title>Multiple recent horizontal transfers of a large genomic region in cheese making fungi.</title>
        <authorList>
            <person name="Cheeseman K."/>
            <person name="Ropars J."/>
            <person name="Renault P."/>
            <person name="Dupont J."/>
            <person name="Gouzy J."/>
            <person name="Branca A."/>
            <person name="Abraham A.L."/>
            <person name="Ceppi M."/>
            <person name="Conseiller E."/>
            <person name="Debuchy R."/>
            <person name="Malagnac F."/>
            <person name="Goarin A."/>
            <person name="Silar P."/>
            <person name="Lacoste S."/>
            <person name="Sallet E."/>
            <person name="Bensimon A."/>
            <person name="Giraud T."/>
            <person name="Brygoo Y."/>
        </authorList>
    </citation>
    <scope>NUCLEOTIDE SEQUENCE [LARGE SCALE GENOMIC DNA]</scope>
    <source>
        <strain evidence="4">FM 013</strain>
    </source>
</reference>
<evidence type="ECO:0000259" key="2">
    <source>
        <dbReference type="Pfam" id="PF09995"/>
    </source>
</evidence>
<keyword evidence="1" id="KW-0812">Transmembrane</keyword>
<dbReference type="GO" id="GO:0016491">
    <property type="term" value="F:oxidoreductase activity"/>
    <property type="evidence" value="ECO:0007669"/>
    <property type="project" value="InterPro"/>
</dbReference>
<keyword evidence="1" id="KW-0472">Membrane</keyword>
<dbReference type="Proteomes" id="UP000053732">
    <property type="component" value="Unassembled WGS sequence"/>
</dbReference>
<dbReference type="PANTHER" id="PTHR37539:SF1">
    <property type="entry name" value="ER-BOUND OXYGENASE MPAB_MPAB'_RUBBER OXYGENASE CATALYTIC DOMAIN-CONTAINING PROTEIN"/>
    <property type="match status" value="1"/>
</dbReference>
<evidence type="ECO:0000313" key="4">
    <source>
        <dbReference type="Proteomes" id="UP000053732"/>
    </source>
</evidence>
<keyword evidence="4" id="KW-1185">Reference proteome</keyword>
<dbReference type="InterPro" id="IPR037473">
    <property type="entry name" value="Lcp-like"/>
</dbReference>
<accession>A0A0G4P1I4</accession>
<dbReference type="EMBL" id="HG793137">
    <property type="protein sequence ID" value="CRL20144.1"/>
    <property type="molecule type" value="Genomic_DNA"/>
</dbReference>
<keyword evidence="1" id="KW-1133">Transmembrane helix</keyword>
<sequence>MSTYKLPSDNARKGFLGGTATIAGGTEVLVRTGGFSIRVLPRRFVETFLWLLQITMDLKSIQPGGEGHTSTVRVRLLHATVRNRLLNLMDQDPAYFDEAKYGAPVNMRDAIHATAIFCCMPLFRQLPKIGIHPRPQETEDFLALFRYIAYVMGTPDSFFDGTEQSKATMDSIMMCEPEPTESSKSIGANFVAAVQDYPGINVSKPMIEVGCRVLSGDELGDKMGFSRPGVFYRASFRGWCQLLVVITALQWLSPAFDRALMERSKKFVLVNVFGASILKEGNKFEFTHQPLLNKFTKRETKTDINISRFRPVETIGFVVFLFECLVYTLAFGTLANVLRSNGMVSRTLLNVLG</sequence>
<protein>
    <submittedName>
        <fullName evidence="3">Str. FM013</fullName>
    </submittedName>
</protein>
<dbReference type="AlphaFoldDB" id="A0A0G4P1I4"/>
<dbReference type="Pfam" id="PF09995">
    <property type="entry name" value="MPAB_Lcp_cat"/>
    <property type="match status" value="1"/>
</dbReference>
<evidence type="ECO:0000313" key="3">
    <source>
        <dbReference type="EMBL" id="CRL20144.1"/>
    </source>
</evidence>
<dbReference type="PANTHER" id="PTHR37539">
    <property type="entry name" value="SECRETED PROTEIN-RELATED"/>
    <property type="match status" value="1"/>
</dbReference>
<name>A0A0G4P1I4_PENC3</name>
<dbReference type="InterPro" id="IPR018713">
    <property type="entry name" value="MPAB/Lcp_cat_dom"/>
</dbReference>
<feature type="domain" description="ER-bound oxygenase mpaB/mpaB'/Rubber oxygenase catalytic" evidence="2">
    <location>
        <begin position="22"/>
        <end position="243"/>
    </location>
</feature>
<proteinExistence type="predicted"/>
<organism evidence="3 4">
    <name type="scientific">Penicillium camemberti (strain FM 013)</name>
    <dbReference type="NCBI Taxonomy" id="1429867"/>
    <lineage>
        <taxon>Eukaryota</taxon>
        <taxon>Fungi</taxon>
        <taxon>Dikarya</taxon>
        <taxon>Ascomycota</taxon>
        <taxon>Pezizomycotina</taxon>
        <taxon>Eurotiomycetes</taxon>
        <taxon>Eurotiomycetidae</taxon>
        <taxon>Eurotiales</taxon>
        <taxon>Aspergillaceae</taxon>
        <taxon>Penicillium</taxon>
    </lineage>
</organism>